<evidence type="ECO:0000259" key="2">
    <source>
        <dbReference type="Pfam" id="PF01979"/>
    </source>
</evidence>
<comment type="caution">
    <text evidence="3">The sequence shown here is derived from an EMBL/GenBank/DDBJ whole genome shotgun (WGS) entry which is preliminary data.</text>
</comment>
<gene>
    <name evidence="3" type="primary">ssnA</name>
    <name evidence="3" type="ORF">HCT14_07440</name>
</gene>
<dbReference type="SUPFAM" id="SSF51556">
    <property type="entry name" value="Metallo-dependent hydrolases"/>
    <property type="match status" value="1"/>
</dbReference>
<feature type="domain" description="Amidohydrolase-related" evidence="2">
    <location>
        <begin position="57"/>
        <end position="411"/>
    </location>
</feature>
<dbReference type="SUPFAM" id="SSF51338">
    <property type="entry name" value="Composite domain of metallo-dependent hydrolases"/>
    <property type="match status" value="1"/>
</dbReference>
<dbReference type="InterPro" id="IPR050287">
    <property type="entry name" value="MTA/SAH_deaminase"/>
</dbReference>
<evidence type="ECO:0000313" key="4">
    <source>
        <dbReference type="Proteomes" id="UP000711995"/>
    </source>
</evidence>
<dbReference type="Proteomes" id="UP000711995">
    <property type="component" value="Unassembled WGS sequence"/>
</dbReference>
<dbReference type="Pfam" id="PF01979">
    <property type="entry name" value="Amidohydro_1"/>
    <property type="match status" value="1"/>
</dbReference>
<dbReference type="InterPro" id="IPR017700">
    <property type="entry name" value="Aminohydrolase_SsnA"/>
</dbReference>
<name>A0A968GD93_9SPIO</name>
<proteinExistence type="predicted"/>
<dbReference type="Gene3D" id="3.20.20.140">
    <property type="entry name" value="Metal-dependent hydrolases"/>
    <property type="match status" value="1"/>
</dbReference>
<dbReference type="AlphaFoldDB" id="A0A968GD93"/>
<evidence type="ECO:0000313" key="3">
    <source>
        <dbReference type="EMBL" id="NIZ41336.1"/>
    </source>
</evidence>
<dbReference type="PANTHER" id="PTHR43794">
    <property type="entry name" value="AMINOHYDROLASE SSNA-RELATED"/>
    <property type="match status" value="1"/>
</dbReference>
<keyword evidence="1" id="KW-0378">Hydrolase</keyword>
<sequence length="446" mass="50061">MYLITNGKIFTRDEEEPFIENGAIVVDGSVIQAVGLRSDLEKKFPDAHVIDAKGQLIMPALINTHNHIYSTFARGLSIPNYSPDNFTDILEGLWWTIDNHLTLEDTKYSAIASYIHCIENGVTTIFDHHASYAQIAGSLDVIGRVAKEFGIRSCLSYEISDRHGEAKMQEAVKENIDFYHTASADPSNMLRGLIGLHASFTLSDETLKYIAKHVPQEAGYHLHIAEDIADVNDSLQKYHMRPVERFHQYGIIKKNSLGIHCVHVSDAELKIIQSQGMPLVHNPESNMGNAVGVPNSMKIYHTGILYGLGTDGYTQDMLESYKVANIIHKHEQRDAKVAWVEIPDMLFRQNALITERHFDIKIGKIKAGYTADIIFVDYDPITPLDATTLNGHILFGMNGSLVTMTMANGRVLMQDRTLVDIDKRELLAQCKKQATSLWNRINKGEK</sequence>
<dbReference type="NCBIfam" id="NF005540">
    <property type="entry name" value="PRK07203.1"/>
    <property type="match status" value="1"/>
</dbReference>
<dbReference type="InterPro" id="IPR006680">
    <property type="entry name" value="Amidohydro-rel"/>
</dbReference>
<dbReference type="GO" id="GO:0016810">
    <property type="term" value="F:hydrolase activity, acting on carbon-nitrogen (but not peptide) bonds"/>
    <property type="evidence" value="ECO:0007669"/>
    <property type="project" value="InterPro"/>
</dbReference>
<organism evidence="3 4">
    <name type="scientific">Entomospira entomophila</name>
    <dbReference type="NCBI Taxonomy" id="2719988"/>
    <lineage>
        <taxon>Bacteria</taxon>
        <taxon>Pseudomonadati</taxon>
        <taxon>Spirochaetota</taxon>
        <taxon>Spirochaetia</taxon>
        <taxon>Spirochaetales</taxon>
        <taxon>Spirochaetaceae</taxon>
        <taxon>Entomospira</taxon>
    </lineage>
</organism>
<dbReference type="Gene3D" id="2.30.40.10">
    <property type="entry name" value="Urease, subunit C, domain 1"/>
    <property type="match status" value="1"/>
</dbReference>
<dbReference type="RefSeq" id="WP_167700953.1">
    <property type="nucleotide sequence ID" value="NZ_CP118175.1"/>
</dbReference>
<keyword evidence="4" id="KW-1185">Reference proteome</keyword>
<dbReference type="EMBL" id="JAATLJ010000002">
    <property type="protein sequence ID" value="NIZ41336.1"/>
    <property type="molecule type" value="Genomic_DNA"/>
</dbReference>
<reference evidence="3 4" key="1">
    <citation type="submission" date="2020-03" db="EMBL/GenBank/DDBJ databases">
        <title>Spirochaetal bacteria isolated from arthropods constitute a novel genus Entomospira genus novum within the order Spirochaetales.</title>
        <authorList>
            <person name="Grana-Miraglia L."/>
            <person name="Sikutova S."/>
            <person name="Fingerle V."/>
            <person name="Sing A."/>
            <person name="Castillo-Ramirez S."/>
            <person name="Margos G."/>
            <person name="Rudolf I."/>
        </authorList>
    </citation>
    <scope>NUCLEOTIDE SEQUENCE [LARGE SCALE GENOMIC DNA]</scope>
    <source>
        <strain evidence="3 4">BR193</strain>
    </source>
</reference>
<dbReference type="NCBIfam" id="TIGR03314">
    <property type="entry name" value="Se_ssnA"/>
    <property type="match status" value="1"/>
</dbReference>
<dbReference type="InterPro" id="IPR032466">
    <property type="entry name" value="Metal_Hydrolase"/>
</dbReference>
<accession>A0A968GD93</accession>
<evidence type="ECO:0000256" key="1">
    <source>
        <dbReference type="ARBA" id="ARBA00022801"/>
    </source>
</evidence>
<protein>
    <submittedName>
        <fullName evidence="3">Aminohydrolase SsnA</fullName>
    </submittedName>
</protein>
<dbReference type="InterPro" id="IPR011059">
    <property type="entry name" value="Metal-dep_hydrolase_composite"/>
</dbReference>
<dbReference type="PANTHER" id="PTHR43794:SF11">
    <property type="entry name" value="AMIDOHYDROLASE-RELATED DOMAIN-CONTAINING PROTEIN"/>
    <property type="match status" value="1"/>
</dbReference>